<evidence type="ECO:0000313" key="2">
    <source>
        <dbReference type="EMBL" id="TCS63814.1"/>
    </source>
</evidence>
<dbReference type="Proteomes" id="UP000295696">
    <property type="component" value="Unassembled WGS sequence"/>
</dbReference>
<organism evidence="2 3">
    <name type="scientific">Primorskyibacter sedentarius</name>
    <dbReference type="NCBI Taxonomy" id="745311"/>
    <lineage>
        <taxon>Bacteria</taxon>
        <taxon>Pseudomonadati</taxon>
        <taxon>Pseudomonadota</taxon>
        <taxon>Alphaproteobacteria</taxon>
        <taxon>Rhodobacterales</taxon>
        <taxon>Roseobacteraceae</taxon>
        <taxon>Primorskyibacter</taxon>
    </lineage>
</organism>
<evidence type="ECO:0000256" key="1">
    <source>
        <dbReference type="SAM" id="MobiDB-lite"/>
    </source>
</evidence>
<dbReference type="AlphaFoldDB" id="A0A4R3JDK6"/>
<protein>
    <submittedName>
        <fullName evidence="2">Uncharacterized protein</fullName>
    </submittedName>
</protein>
<sequence length="117" mass="12847">MTGVEVQGRDPAREAYRLCIRVQDATVRAWLPECLIPSLRPGSRPSHQEAYEWIAAHRQALRRAIKELAQGGTPRRPYDILTLIEDAPASCWQTNSGAVGAGPHVLPSTHGAPSKRT</sequence>
<feature type="region of interest" description="Disordered" evidence="1">
    <location>
        <begin position="95"/>
        <end position="117"/>
    </location>
</feature>
<evidence type="ECO:0000313" key="3">
    <source>
        <dbReference type="Proteomes" id="UP000295696"/>
    </source>
</evidence>
<proteinExistence type="predicted"/>
<name>A0A4R3JDK6_9RHOB</name>
<keyword evidence="3" id="KW-1185">Reference proteome</keyword>
<accession>A0A4R3JDK6</accession>
<dbReference type="RefSeq" id="WP_207906009.1">
    <property type="nucleotide sequence ID" value="NZ_SLZU01000006.1"/>
</dbReference>
<dbReference type="EMBL" id="SLZU01000006">
    <property type="protein sequence ID" value="TCS63814.1"/>
    <property type="molecule type" value="Genomic_DNA"/>
</dbReference>
<gene>
    <name evidence="2" type="ORF">EDD52_10682</name>
</gene>
<comment type="caution">
    <text evidence="2">The sequence shown here is derived from an EMBL/GenBank/DDBJ whole genome shotgun (WGS) entry which is preliminary data.</text>
</comment>
<reference evidence="2 3" key="1">
    <citation type="submission" date="2019-03" db="EMBL/GenBank/DDBJ databases">
        <title>Genomic Encyclopedia of Type Strains, Phase IV (KMG-IV): sequencing the most valuable type-strain genomes for metagenomic binning, comparative biology and taxonomic classification.</title>
        <authorList>
            <person name="Goeker M."/>
        </authorList>
    </citation>
    <scope>NUCLEOTIDE SEQUENCE [LARGE SCALE GENOMIC DNA]</scope>
    <source>
        <strain evidence="2 3">DSM 104836</strain>
    </source>
</reference>